<keyword evidence="1" id="KW-0472">Membrane</keyword>
<evidence type="ECO:0000313" key="3">
    <source>
        <dbReference type="EnsemblMetazoa" id="CJA14636b.1"/>
    </source>
</evidence>
<keyword evidence="4" id="KW-1185">Reference proteome</keyword>
<reference evidence="3" key="2">
    <citation type="submission" date="2022-06" db="UniProtKB">
        <authorList>
            <consortium name="EnsemblMetazoa"/>
        </authorList>
    </citation>
    <scope>IDENTIFICATION</scope>
    <source>
        <strain evidence="3">DF5081</strain>
    </source>
</reference>
<dbReference type="EnsemblMetazoa" id="CJA14636b.1">
    <property type="protein sequence ID" value="CJA14636b.1"/>
    <property type="gene ID" value="WBGene00133840"/>
</dbReference>
<name>A0A8R1HYY2_CAEJA</name>
<keyword evidence="2" id="KW-0732">Signal</keyword>
<feature type="signal peptide" evidence="2">
    <location>
        <begin position="1"/>
        <end position="25"/>
    </location>
</feature>
<organism evidence="3 4">
    <name type="scientific">Caenorhabditis japonica</name>
    <dbReference type="NCBI Taxonomy" id="281687"/>
    <lineage>
        <taxon>Eukaryota</taxon>
        <taxon>Metazoa</taxon>
        <taxon>Ecdysozoa</taxon>
        <taxon>Nematoda</taxon>
        <taxon>Chromadorea</taxon>
        <taxon>Rhabditida</taxon>
        <taxon>Rhabditina</taxon>
        <taxon>Rhabditomorpha</taxon>
        <taxon>Rhabditoidea</taxon>
        <taxon>Rhabditidae</taxon>
        <taxon>Peloderinae</taxon>
        <taxon>Caenorhabditis</taxon>
    </lineage>
</organism>
<feature type="transmembrane region" description="Helical" evidence="1">
    <location>
        <begin position="280"/>
        <end position="300"/>
    </location>
</feature>
<dbReference type="AlphaFoldDB" id="A0A8R1HYY2"/>
<evidence type="ECO:0000313" key="4">
    <source>
        <dbReference type="Proteomes" id="UP000005237"/>
    </source>
</evidence>
<reference evidence="4" key="1">
    <citation type="submission" date="2010-08" db="EMBL/GenBank/DDBJ databases">
        <authorList>
            <consortium name="Caenorhabditis japonica Sequencing Consortium"/>
            <person name="Wilson R.K."/>
        </authorList>
    </citation>
    <scope>NUCLEOTIDE SEQUENCE [LARGE SCALE GENOMIC DNA]</scope>
    <source>
        <strain evidence="4">DF5081</strain>
    </source>
</reference>
<keyword evidence="1" id="KW-0812">Transmembrane</keyword>
<accession>A0A8R1HYY2</accession>
<keyword evidence="1" id="KW-1133">Transmembrane helix</keyword>
<feature type="chain" id="PRO_5035761899" evidence="2">
    <location>
        <begin position="26"/>
        <end position="333"/>
    </location>
</feature>
<dbReference type="Proteomes" id="UP000005237">
    <property type="component" value="Unassembled WGS sequence"/>
</dbReference>
<proteinExistence type="predicted"/>
<evidence type="ECO:0000256" key="2">
    <source>
        <dbReference type="SAM" id="SignalP"/>
    </source>
</evidence>
<protein>
    <submittedName>
        <fullName evidence="3">Uncharacterized protein</fullName>
    </submittedName>
</protein>
<dbReference type="OMA" id="CCKSPNC"/>
<sequence length="333" mass="38346">MKRDIWTVWILQLWILVVVFEPVSADLQLFRIEQSFSTCQVWTTSNRTKIIADQMCNLRREGTSCVFEASHEQVNGTYYREHGCAICPVTLNNAMCTLIQRPKINSTSNNVNTVCCCKSPNCLSSMYNDSEIGWSQNNGSCMMANYDSLRKPQWEKDKLENSCKEDSCFMAVRESDYKDYGNDQKRRRIMMKLGCGCPSGNISADGHVYSIPGTSNYCCKGPNCNQKLFRMIGFEWIQNTLLMQEEREFFQHLTSGKKRHVKKLYVGDIKFQEGRTYRNIIHSVCIAIVFAFLILVLIFCPPKDLHTLPARIHLGIKEKPIEFDDDDLIFGEL</sequence>
<evidence type="ECO:0000256" key="1">
    <source>
        <dbReference type="SAM" id="Phobius"/>
    </source>
</evidence>